<dbReference type="InterPro" id="IPR013083">
    <property type="entry name" value="Znf_RING/FYVE/PHD"/>
</dbReference>
<dbReference type="AlphaFoldDB" id="A0A814R9T0"/>
<evidence type="ECO:0000256" key="7">
    <source>
        <dbReference type="PROSITE-ProRule" id="PRU00175"/>
    </source>
</evidence>
<keyword evidence="2" id="KW-0479">Metal-binding</keyword>
<dbReference type="Gene3D" id="3.30.40.10">
    <property type="entry name" value="Zinc/RING finger domain, C3HC4 (zinc finger)"/>
    <property type="match status" value="1"/>
</dbReference>
<keyword evidence="1" id="KW-0808">Transferase</keyword>
<feature type="compositionally biased region" description="Polar residues" evidence="9">
    <location>
        <begin position="157"/>
        <end position="173"/>
    </location>
</feature>
<evidence type="ECO:0000313" key="12">
    <source>
        <dbReference type="EMBL" id="CAF1129583.1"/>
    </source>
</evidence>
<keyword evidence="4 7" id="KW-0863">Zinc-finger</keyword>
<evidence type="ECO:0000256" key="1">
    <source>
        <dbReference type="ARBA" id="ARBA00022679"/>
    </source>
</evidence>
<keyword evidence="13" id="KW-1185">Reference proteome</keyword>
<dbReference type="GO" id="GO:0071797">
    <property type="term" value="C:LUBAC complex"/>
    <property type="evidence" value="ECO:0007669"/>
    <property type="project" value="InterPro"/>
</dbReference>
<feature type="compositionally biased region" description="Polar residues" evidence="9">
    <location>
        <begin position="1116"/>
        <end position="1125"/>
    </location>
</feature>
<keyword evidence="3" id="KW-0677">Repeat</keyword>
<accession>A0A814R9T0</accession>
<dbReference type="GO" id="GO:0097039">
    <property type="term" value="P:protein linear polyubiquitination"/>
    <property type="evidence" value="ECO:0007669"/>
    <property type="project" value="TreeGrafter"/>
</dbReference>
<dbReference type="Pfam" id="PF22191">
    <property type="entry name" value="IBR_1"/>
    <property type="match status" value="1"/>
</dbReference>
<evidence type="ECO:0000256" key="4">
    <source>
        <dbReference type="ARBA" id="ARBA00022771"/>
    </source>
</evidence>
<evidence type="ECO:0000256" key="3">
    <source>
        <dbReference type="ARBA" id="ARBA00022737"/>
    </source>
</evidence>
<evidence type="ECO:0000256" key="2">
    <source>
        <dbReference type="ARBA" id="ARBA00022723"/>
    </source>
</evidence>
<dbReference type="GO" id="GO:1990450">
    <property type="term" value="F:linear polyubiquitin binding"/>
    <property type="evidence" value="ECO:0007669"/>
    <property type="project" value="TreeGrafter"/>
</dbReference>
<dbReference type="GO" id="GO:0036435">
    <property type="term" value="F:K48-linked polyubiquitin modification-dependent protein binding"/>
    <property type="evidence" value="ECO:0007669"/>
    <property type="project" value="TreeGrafter"/>
</dbReference>
<reference evidence="12" key="1">
    <citation type="submission" date="2021-02" db="EMBL/GenBank/DDBJ databases">
        <authorList>
            <person name="Nowell W R."/>
        </authorList>
    </citation>
    <scope>NUCLEOTIDE SEQUENCE</scope>
</reference>
<dbReference type="InterPro" id="IPR001841">
    <property type="entry name" value="Znf_RING"/>
</dbReference>
<dbReference type="InterPro" id="IPR044066">
    <property type="entry name" value="TRIAD_supradom"/>
</dbReference>
<evidence type="ECO:0000313" key="13">
    <source>
        <dbReference type="Proteomes" id="UP000663828"/>
    </source>
</evidence>
<evidence type="ECO:0008006" key="14">
    <source>
        <dbReference type="Google" id="ProtNLM"/>
    </source>
</evidence>
<feature type="coiled-coil region" evidence="8">
    <location>
        <begin position="922"/>
        <end position="949"/>
    </location>
</feature>
<feature type="domain" description="RING-type" evidence="10">
    <location>
        <begin position="450"/>
        <end position="493"/>
    </location>
</feature>
<dbReference type="PROSITE" id="PS50089">
    <property type="entry name" value="ZF_RING_2"/>
    <property type="match status" value="1"/>
</dbReference>
<evidence type="ECO:0000259" key="10">
    <source>
        <dbReference type="PROSITE" id="PS50089"/>
    </source>
</evidence>
<keyword evidence="5" id="KW-0833">Ubl conjugation pathway</keyword>
<feature type="region of interest" description="Disordered" evidence="9">
    <location>
        <begin position="847"/>
        <end position="889"/>
    </location>
</feature>
<proteinExistence type="predicted"/>
<feature type="compositionally biased region" description="Pro residues" evidence="9">
    <location>
        <begin position="293"/>
        <end position="306"/>
    </location>
</feature>
<dbReference type="SUPFAM" id="SSF57850">
    <property type="entry name" value="RING/U-box"/>
    <property type="match status" value="1"/>
</dbReference>
<feature type="compositionally biased region" description="Polar residues" evidence="9">
    <location>
        <begin position="873"/>
        <end position="889"/>
    </location>
</feature>
<dbReference type="GO" id="GO:0070530">
    <property type="term" value="F:K63-linked polyubiquitin modification-dependent protein binding"/>
    <property type="evidence" value="ECO:0007669"/>
    <property type="project" value="TreeGrafter"/>
</dbReference>
<evidence type="ECO:0000259" key="11">
    <source>
        <dbReference type="PROSITE" id="PS51873"/>
    </source>
</evidence>
<feature type="domain" description="RING-type" evidence="11">
    <location>
        <begin position="446"/>
        <end position="696"/>
    </location>
</feature>
<dbReference type="Proteomes" id="UP000663828">
    <property type="component" value="Unassembled WGS sequence"/>
</dbReference>
<dbReference type="PANTHER" id="PTHR16004:SF2">
    <property type="entry name" value="E3 UBIQUITIN-PROTEIN LIGASE LUBEL"/>
    <property type="match status" value="1"/>
</dbReference>
<gene>
    <name evidence="12" type="ORF">XAT740_LOCUS19828</name>
</gene>
<keyword evidence="6" id="KW-0862">Zinc</keyword>
<evidence type="ECO:0000256" key="9">
    <source>
        <dbReference type="SAM" id="MobiDB-lite"/>
    </source>
</evidence>
<name>A0A814R9T0_ADIRI</name>
<dbReference type="EMBL" id="CAJNOR010001364">
    <property type="protein sequence ID" value="CAF1129583.1"/>
    <property type="molecule type" value="Genomic_DNA"/>
</dbReference>
<evidence type="ECO:0000256" key="8">
    <source>
        <dbReference type="SAM" id="Coils"/>
    </source>
</evidence>
<comment type="caution">
    <text evidence="12">The sequence shown here is derived from an EMBL/GenBank/DDBJ whole genome shotgun (WGS) entry which is preliminary data.</text>
</comment>
<keyword evidence="8" id="KW-0175">Coiled coil</keyword>
<sequence length="1138" mass="130848">MGDYQIIRVEDILRANIHPNDVSDNVIRDVQSLLDVLQPITIITKPDFTKATGLHSNVIQRLNTKVHALELLKYIGYIDDGKGRYVYEQTSSPNEIAQRERAIEEFQRFHGYLTSIKDGHSTNLEDLQSILLSHSQSSFNDGFDVDYESERSWQATSSSSPFASFDTASPVAQSSSSSKLPSFMTVQEGNEKTDETIRLFKQSIVPQHGAPTPHSYIRRTLLLLLFKQLYPSSVELGDEIIDGDIDRRVENLKMRDKDKNLSTSNEVYFECLIRARFDEDVALEILRTKRPNLQPPPEPVAPPEPPRTTISSSTQHLRIHWNAIMNNANRNQDEPMPIHQIDKWNCATHVVDAIIKFRQQHNDQQMDSGQTNEFAVSRLFRLIYSELSRIVHNLFPVQIEMLASALCRVPLVSLQHLNITDIRDIIKSCDNGNIPNDFEDDAVKLLSLECPICLDSFPRSNMEVMFLCNHICCSGCIKDYYRATITTIESADCLKRLACFQEQHEIPEEVKLNFFQYLETKLNQWFADDQLILGIYHENLFLATRDSQMKKCGNPRCPAFFDTGNRNNQVAPIQCPHAGCRFQQCQQCCRKWLDGHTNRTCEQYTDWLKDNDPDDPEVQLMQYLNTAGMICPNEQCKAVYEYKAGGCEHFTCPRCHTEFCRICSALFYNPKKRKLCPRAQCPLQSVFHAHCCLNCYREIRDVPTEQLVAFLNKHGINVAEELRQKPVGKDGICSVDDCNHQLSNATENRFCEACYKQFLCLFVWRRELEPWELYDDNELRQRLLNASVPIPEQATRDVYIAVIGSTAFATIFGATKKDAENALIGNKKENFRTKFQHFVHRTSKEKLVMSSATNTGPRVPNLGEGRHHDGYLNTYQNLQQPPRTPDQQTKSVVDTLKHSIQNKGNQQEIDESFIERELSEIIARQISQDDELERRRQTLRKEFRSYSDDVFNQALIFGCYCRNFDKILTEQNQKEALSPKPLFPDRQTVDRFKRTYKTPATLNLFQAVLKIEGDEINRAVRMFYSEVQRSIPGLEHYEINDAHEQVQAIRLTHYQSDDKRALHDLIQYHRTFDDAYSYLQGLAAKGATDVERGALSTSNSAFGHQPTPPERREYGSGTTSVQHPNATYIPSIRTSSYQ</sequence>
<dbReference type="PANTHER" id="PTHR16004">
    <property type="entry name" value="RING FINGER PROTEIN 31-RELATED"/>
    <property type="match status" value="1"/>
</dbReference>
<evidence type="ECO:0000256" key="6">
    <source>
        <dbReference type="ARBA" id="ARBA00022833"/>
    </source>
</evidence>
<feature type="region of interest" description="Disordered" evidence="9">
    <location>
        <begin position="1097"/>
        <end position="1138"/>
    </location>
</feature>
<feature type="region of interest" description="Disordered" evidence="9">
    <location>
        <begin position="157"/>
        <end position="182"/>
    </location>
</feature>
<dbReference type="PROSITE" id="PS51873">
    <property type="entry name" value="TRIAD"/>
    <property type="match status" value="1"/>
</dbReference>
<dbReference type="GO" id="GO:0008270">
    <property type="term" value="F:zinc ion binding"/>
    <property type="evidence" value="ECO:0007669"/>
    <property type="project" value="UniProtKB-KW"/>
</dbReference>
<evidence type="ECO:0000256" key="5">
    <source>
        <dbReference type="ARBA" id="ARBA00022786"/>
    </source>
</evidence>
<organism evidence="12 13">
    <name type="scientific">Adineta ricciae</name>
    <name type="common">Rotifer</name>
    <dbReference type="NCBI Taxonomy" id="249248"/>
    <lineage>
        <taxon>Eukaryota</taxon>
        <taxon>Metazoa</taxon>
        <taxon>Spiralia</taxon>
        <taxon>Gnathifera</taxon>
        <taxon>Rotifera</taxon>
        <taxon>Eurotatoria</taxon>
        <taxon>Bdelloidea</taxon>
        <taxon>Adinetida</taxon>
        <taxon>Adinetidae</taxon>
        <taxon>Adineta</taxon>
    </lineage>
</organism>
<protein>
    <recommendedName>
        <fullName evidence="14">RING-type domain-containing protein</fullName>
    </recommendedName>
</protein>
<dbReference type="GO" id="GO:0061630">
    <property type="term" value="F:ubiquitin protein ligase activity"/>
    <property type="evidence" value="ECO:0007669"/>
    <property type="project" value="TreeGrafter"/>
</dbReference>
<dbReference type="InterPro" id="IPR026254">
    <property type="entry name" value="RNF31-like"/>
</dbReference>
<feature type="region of interest" description="Disordered" evidence="9">
    <location>
        <begin position="290"/>
        <end position="311"/>
    </location>
</feature>